<reference evidence="1 2" key="1">
    <citation type="submission" date="2023-07" db="EMBL/GenBank/DDBJ databases">
        <title>Sequencing the genomes of 1000 actinobacteria strains.</title>
        <authorList>
            <person name="Klenk H.-P."/>
        </authorList>
    </citation>
    <scope>NUCLEOTIDE SEQUENCE [LARGE SCALE GENOMIC DNA]</scope>
    <source>
        <strain evidence="1 2">DSM 46740</strain>
    </source>
</reference>
<dbReference type="Proteomes" id="UP001225356">
    <property type="component" value="Unassembled WGS sequence"/>
</dbReference>
<keyword evidence="2" id="KW-1185">Reference proteome</keyword>
<evidence type="ECO:0000313" key="2">
    <source>
        <dbReference type="Proteomes" id="UP001225356"/>
    </source>
</evidence>
<protein>
    <submittedName>
        <fullName evidence="1">Uncharacterized protein</fullName>
    </submittedName>
</protein>
<name>A0ABT9QD05_9ACTN</name>
<organism evidence="1 2">
    <name type="scientific">Streptosporangium lutulentum</name>
    <dbReference type="NCBI Taxonomy" id="1461250"/>
    <lineage>
        <taxon>Bacteria</taxon>
        <taxon>Bacillati</taxon>
        <taxon>Actinomycetota</taxon>
        <taxon>Actinomycetes</taxon>
        <taxon>Streptosporangiales</taxon>
        <taxon>Streptosporangiaceae</taxon>
        <taxon>Streptosporangium</taxon>
    </lineage>
</organism>
<sequence length="41" mass="4238">MVVLVIAGLALLIVSVVVLAALAVLALMTSREQDGSTTSRR</sequence>
<dbReference type="EMBL" id="JAUSQU010000001">
    <property type="protein sequence ID" value="MDP9844265.1"/>
    <property type="molecule type" value="Genomic_DNA"/>
</dbReference>
<proteinExistence type="predicted"/>
<dbReference type="RefSeq" id="WP_307559003.1">
    <property type="nucleotide sequence ID" value="NZ_JAUSQU010000001.1"/>
</dbReference>
<accession>A0ABT9QD05</accession>
<evidence type="ECO:0000313" key="1">
    <source>
        <dbReference type="EMBL" id="MDP9844265.1"/>
    </source>
</evidence>
<comment type="caution">
    <text evidence="1">The sequence shown here is derived from an EMBL/GenBank/DDBJ whole genome shotgun (WGS) entry which is preliminary data.</text>
</comment>
<gene>
    <name evidence="1" type="ORF">J2853_003476</name>
</gene>